<dbReference type="PANTHER" id="PTHR44305:SF24">
    <property type="entry name" value="TYROSINE-PROTEIN KINASE C03B1.5-RELATED"/>
    <property type="match status" value="1"/>
</dbReference>
<evidence type="ECO:0000256" key="1">
    <source>
        <dbReference type="SAM" id="MobiDB-lite"/>
    </source>
</evidence>
<dbReference type="InterPro" id="IPR011009">
    <property type="entry name" value="Kinase-like_dom_sf"/>
</dbReference>
<keyword evidence="4" id="KW-1185">Reference proteome</keyword>
<dbReference type="InterPro" id="IPR053083">
    <property type="entry name" value="TF_kinase-domain_protein"/>
</dbReference>
<dbReference type="HOGENOM" id="CLU_540759_0_0_1"/>
<dbReference type="InterPro" id="IPR008271">
    <property type="entry name" value="Ser/Thr_kinase_AS"/>
</dbReference>
<dbReference type="Proteomes" id="UP000030641">
    <property type="component" value="Unassembled WGS sequence"/>
</dbReference>
<dbReference type="OrthoDB" id="310217at2759"/>
<dbReference type="AlphaFoldDB" id="A0A074YDT2"/>
<dbReference type="Gene3D" id="1.10.510.10">
    <property type="entry name" value="Transferase(Phosphotransferase) domain 1"/>
    <property type="match status" value="1"/>
</dbReference>
<reference evidence="3 4" key="1">
    <citation type="journal article" date="2014" name="BMC Genomics">
        <title>Genome sequencing of four Aureobasidium pullulans varieties: biotechnological potential, stress tolerance, and description of new species.</title>
        <authorList>
            <person name="Gostin Ar C."/>
            <person name="Ohm R.A."/>
            <person name="Kogej T."/>
            <person name="Sonjak S."/>
            <person name="Turk M."/>
            <person name="Zajc J."/>
            <person name="Zalar P."/>
            <person name="Grube M."/>
            <person name="Sun H."/>
            <person name="Han J."/>
            <person name="Sharma A."/>
            <person name="Chiniquy J."/>
            <person name="Ngan C.Y."/>
            <person name="Lipzen A."/>
            <person name="Barry K."/>
            <person name="Grigoriev I.V."/>
            <person name="Gunde-Cimerman N."/>
        </authorList>
    </citation>
    <scope>NUCLEOTIDE SEQUENCE [LARGE SCALE GENOMIC DNA]</scope>
    <source>
        <strain evidence="3 4">EXF-2481</strain>
    </source>
</reference>
<name>A0A074YDT2_AURSE</name>
<dbReference type="GO" id="GO:0004672">
    <property type="term" value="F:protein kinase activity"/>
    <property type="evidence" value="ECO:0007669"/>
    <property type="project" value="InterPro"/>
</dbReference>
<dbReference type="SUPFAM" id="SSF56112">
    <property type="entry name" value="Protein kinase-like (PK-like)"/>
    <property type="match status" value="1"/>
</dbReference>
<dbReference type="EMBL" id="KL584757">
    <property type="protein sequence ID" value="KEQ95973.1"/>
    <property type="molecule type" value="Genomic_DNA"/>
</dbReference>
<dbReference type="PANTHER" id="PTHR44305">
    <property type="entry name" value="SI:DKEY-192D15.2-RELATED"/>
    <property type="match status" value="1"/>
</dbReference>
<sequence>MTSEDPYRERRLNLEERAMPLTGGKPGHTWVPARKLGEGTFGRAYLWSLVNDLDRKVVDSVVLKYTEVRSEQIITHSGPGEGHIREIFMQRVLTEMVDDPKQIYTVPLLAAEHCSWSIDAWRLYTPYYAFGDLYDFIEKQGKEDYMTMKTGHRQMPEPFIWYLLHRLACAAVIMDITLRTKQADGTYTDHQMVHVDLKPENIFLGPPGTLGKHTAFAAYPVAYVGDFGNAIITYEGALHDHLAWGNCTRGWSPPELTPYDDGPQTWQAAPTSRSNVWQIGYIIMSALQGMVQHEEDPDWPQVGAAWAPRYAPLPRRTPAREAINKLRREYSSDLLDVLNACVNFRVQDRPTPVQLVDAIERCMVDHTEGMEDWGTERWFNKLAAQNPGPGDTLQDHETEDVPSTAMTSLISGVKNLFGNNRYVGLVSDPPQRYKKRQVSPFHGNRRREARHKRGKDYVQQQIKAGYRPNRNRPLPKDPADEVFTLHDDLKLINPGPESTIGEWLYEQEPRVARSRVDIDDLRRYRRGLKKWEEEGDGYPPVGRKSYNFRFDGEPVGETLADVTMRRS</sequence>
<dbReference type="PROSITE" id="PS50011">
    <property type="entry name" value="PROTEIN_KINASE_DOM"/>
    <property type="match status" value="1"/>
</dbReference>
<organism evidence="3 4">
    <name type="scientific">Aureobasidium subglaciale (strain EXF-2481)</name>
    <name type="common">Aureobasidium pullulans var. subglaciale</name>
    <dbReference type="NCBI Taxonomy" id="1043005"/>
    <lineage>
        <taxon>Eukaryota</taxon>
        <taxon>Fungi</taxon>
        <taxon>Dikarya</taxon>
        <taxon>Ascomycota</taxon>
        <taxon>Pezizomycotina</taxon>
        <taxon>Dothideomycetes</taxon>
        <taxon>Dothideomycetidae</taxon>
        <taxon>Dothideales</taxon>
        <taxon>Saccotheciaceae</taxon>
        <taxon>Aureobasidium</taxon>
    </lineage>
</organism>
<feature type="region of interest" description="Disordered" evidence="1">
    <location>
        <begin position="434"/>
        <end position="457"/>
    </location>
</feature>
<evidence type="ECO:0000313" key="3">
    <source>
        <dbReference type="EMBL" id="KEQ95973.1"/>
    </source>
</evidence>
<evidence type="ECO:0000259" key="2">
    <source>
        <dbReference type="PROSITE" id="PS50011"/>
    </source>
</evidence>
<dbReference type="InterPro" id="IPR000719">
    <property type="entry name" value="Prot_kinase_dom"/>
</dbReference>
<dbReference type="GO" id="GO:0005524">
    <property type="term" value="F:ATP binding"/>
    <property type="evidence" value="ECO:0007669"/>
    <property type="project" value="InterPro"/>
</dbReference>
<dbReference type="PROSITE" id="PS00108">
    <property type="entry name" value="PROTEIN_KINASE_ST"/>
    <property type="match status" value="1"/>
</dbReference>
<dbReference type="Pfam" id="PF00069">
    <property type="entry name" value="Pkinase"/>
    <property type="match status" value="1"/>
</dbReference>
<accession>A0A074YDT2</accession>
<dbReference type="GeneID" id="25370937"/>
<dbReference type="OMA" id="PMEPASH"/>
<dbReference type="InParanoid" id="A0A074YDT2"/>
<protein>
    <recommendedName>
        <fullName evidence="2">Protein kinase domain-containing protein</fullName>
    </recommendedName>
</protein>
<feature type="domain" description="Protein kinase" evidence="2">
    <location>
        <begin position="30"/>
        <end position="379"/>
    </location>
</feature>
<dbReference type="SMART" id="SM00220">
    <property type="entry name" value="S_TKc"/>
    <property type="match status" value="1"/>
</dbReference>
<dbReference type="RefSeq" id="XP_013344708.1">
    <property type="nucleotide sequence ID" value="XM_013489254.1"/>
</dbReference>
<proteinExistence type="predicted"/>
<gene>
    <name evidence="3" type="ORF">AUEXF2481DRAFT_706016</name>
</gene>
<evidence type="ECO:0000313" key="4">
    <source>
        <dbReference type="Proteomes" id="UP000030641"/>
    </source>
</evidence>
<dbReference type="STRING" id="1043005.A0A074YDT2"/>
<feature type="compositionally biased region" description="Basic residues" evidence="1">
    <location>
        <begin position="434"/>
        <end position="454"/>
    </location>
</feature>